<gene>
    <name evidence="1" type="ORF">MRB53_000649</name>
</gene>
<evidence type="ECO:0000313" key="2">
    <source>
        <dbReference type="Proteomes" id="UP001234297"/>
    </source>
</evidence>
<dbReference type="EMBL" id="CM056809">
    <property type="protein sequence ID" value="KAJ8647626.1"/>
    <property type="molecule type" value="Genomic_DNA"/>
</dbReference>
<name>A0ACC2MPL3_PERAE</name>
<dbReference type="Proteomes" id="UP001234297">
    <property type="component" value="Chromosome 1"/>
</dbReference>
<comment type="caution">
    <text evidence="1">The sequence shown here is derived from an EMBL/GenBank/DDBJ whole genome shotgun (WGS) entry which is preliminary data.</text>
</comment>
<keyword evidence="2" id="KW-1185">Reference proteome</keyword>
<evidence type="ECO:0000313" key="1">
    <source>
        <dbReference type="EMBL" id="KAJ8647626.1"/>
    </source>
</evidence>
<organism evidence="1 2">
    <name type="scientific">Persea americana</name>
    <name type="common">Avocado</name>
    <dbReference type="NCBI Taxonomy" id="3435"/>
    <lineage>
        <taxon>Eukaryota</taxon>
        <taxon>Viridiplantae</taxon>
        <taxon>Streptophyta</taxon>
        <taxon>Embryophyta</taxon>
        <taxon>Tracheophyta</taxon>
        <taxon>Spermatophyta</taxon>
        <taxon>Magnoliopsida</taxon>
        <taxon>Magnoliidae</taxon>
        <taxon>Laurales</taxon>
        <taxon>Lauraceae</taxon>
        <taxon>Persea</taxon>
    </lineage>
</organism>
<accession>A0ACC2MPL3</accession>
<reference evidence="1 2" key="1">
    <citation type="journal article" date="2022" name="Hortic Res">
        <title>A haplotype resolved chromosomal level avocado genome allows analysis of novel avocado genes.</title>
        <authorList>
            <person name="Nath O."/>
            <person name="Fletcher S.J."/>
            <person name="Hayward A."/>
            <person name="Shaw L.M."/>
            <person name="Masouleh A.K."/>
            <person name="Furtado A."/>
            <person name="Henry R.J."/>
            <person name="Mitter N."/>
        </authorList>
    </citation>
    <scope>NUCLEOTIDE SEQUENCE [LARGE SCALE GENOMIC DNA]</scope>
    <source>
        <strain evidence="2">cv. Hass</strain>
    </source>
</reference>
<sequence length="253" mass="28437">MGGLCRVVLSILVVYISISVFECGWVGEAAGAGKVELGLYYETLCPYCSNFIVKNLASIFRNGLLDIIQLNLVPYGNARLDSDNNITCQHGPYECLLNTVEACVISTFPDVHKHFAFIYCVESLVVEQKFAQWESCFQQTGLDSQPVVDCYNSGYGKKLELQYAAETNALEPPHKFVPWVLVDGQPLYEDYQNFAAYVCKAYKGDLPKACKALPIEMQERKLNQFKPVSYFRETTHSSAVSVSQMEIKRPVHN</sequence>
<protein>
    <submittedName>
        <fullName evidence="1">Uncharacterized protein</fullName>
    </submittedName>
</protein>
<proteinExistence type="predicted"/>